<organism evidence="1 2">
    <name type="scientific">Mycena belliarum</name>
    <dbReference type="NCBI Taxonomy" id="1033014"/>
    <lineage>
        <taxon>Eukaryota</taxon>
        <taxon>Fungi</taxon>
        <taxon>Dikarya</taxon>
        <taxon>Basidiomycota</taxon>
        <taxon>Agaricomycotina</taxon>
        <taxon>Agaricomycetes</taxon>
        <taxon>Agaricomycetidae</taxon>
        <taxon>Agaricales</taxon>
        <taxon>Marasmiineae</taxon>
        <taxon>Mycenaceae</taxon>
        <taxon>Mycena</taxon>
    </lineage>
</organism>
<dbReference type="Proteomes" id="UP001222325">
    <property type="component" value="Unassembled WGS sequence"/>
</dbReference>
<evidence type="ECO:0000313" key="1">
    <source>
        <dbReference type="EMBL" id="KAJ7076972.1"/>
    </source>
</evidence>
<gene>
    <name evidence="1" type="ORF">B0H15DRAFT_934119</name>
</gene>
<accession>A0AAD6TUS0</accession>
<evidence type="ECO:0000313" key="2">
    <source>
        <dbReference type="Proteomes" id="UP001222325"/>
    </source>
</evidence>
<name>A0AAD6TUS0_9AGAR</name>
<proteinExistence type="predicted"/>
<protein>
    <submittedName>
        <fullName evidence="1">Uncharacterized protein</fullName>
    </submittedName>
</protein>
<dbReference type="EMBL" id="JARJCN010000076">
    <property type="protein sequence ID" value="KAJ7076972.1"/>
    <property type="molecule type" value="Genomic_DNA"/>
</dbReference>
<keyword evidence="2" id="KW-1185">Reference proteome</keyword>
<dbReference type="AlphaFoldDB" id="A0AAD6TUS0"/>
<sequence length="576" mass="63872">MITRGPAAQYMPLLAVFNFHFDPSKIPPLDPSDASVLDSPAVDCAWSSLLSVFALTNIPAYAFLEMWPNLWQWVLFFQLNYDRVFLPEDNFVEGGICLSFLSFMNGLSLTDDMIQMILATPRVVYLITRAWHFRVYDKDRDLSSGYPAISNLFLRRTDSITAATTQEMLDAVGGSHADLAALASLVVTYINAVLPGHTELLTTNQAYLLFDLIEFVPALDDFIEGRTVSHYRESLGQFASSLLPFGIARALTNAAWSLVHQKEMEGAEDLLRKCSILVIRILGDSRGYRFTREALNAGLMFFVASCGGLGVVESSGTILLQQILPASLIRYYDLKPLEQGILEAQGIAQSASFQRSAFGEKWRAFVVLVLSITARENVKVPTGGQAVIVGPATRETPFILASEGTAKELLVRERAYIRAVVAHDYATQKWTTVHPKQVELMRTQPPGLRYFTLFDYRTGKVKISVHAVEKPHGGAPYWDGFAGAASWDEGITLSREWRNDIARASASGGTLQLHVVAIAVGPRTRYLVVPFRTNSARTHRHLTRLGDMAPPLEDIPELVRAVKMAAMEESDIVETH</sequence>
<comment type="caution">
    <text evidence="1">The sequence shown here is derived from an EMBL/GenBank/DDBJ whole genome shotgun (WGS) entry which is preliminary data.</text>
</comment>
<reference evidence="1" key="1">
    <citation type="submission" date="2023-03" db="EMBL/GenBank/DDBJ databases">
        <title>Massive genome expansion in bonnet fungi (Mycena s.s.) driven by repeated elements and novel gene families across ecological guilds.</title>
        <authorList>
            <consortium name="Lawrence Berkeley National Laboratory"/>
            <person name="Harder C.B."/>
            <person name="Miyauchi S."/>
            <person name="Viragh M."/>
            <person name="Kuo A."/>
            <person name="Thoen E."/>
            <person name="Andreopoulos B."/>
            <person name="Lu D."/>
            <person name="Skrede I."/>
            <person name="Drula E."/>
            <person name="Henrissat B."/>
            <person name="Morin E."/>
            <person name="Kohler A."/>
            <person name="Barry K."/>
            <person name="LaButti K."/>
            <person name="Morin E."/>
            <person name="Salamov A."/>
            <person name="Lipzen A."/>
            <person name="Mereny Z."/>
            <person name="Hegedus B."/>
            <person name="Baldrian P."/>
            <person name="Stursova M."/>
            <person name="Weitz H."/>
            <person name="Taylor A."/>
            <person name="Grigoriev I.V."/>
            <person name="Nagy L.G."/>
            <person name="Martin F."/>
            <person name="Kauserud H."/>
        </authorList>
    </citation>
    <scope>NUCLEOTIDE SEQUENCE</scope>
    <source>
        <strain evidence="1">CBHHK173m</strain>
    </source>
</reference>